<evidence type="ECO:0000256" key="13">
    <source>
        <dbReference type="ARBA" id="ARBA00023152"/>
    </source>
</evidence>
<evidence type="ECO:0000256" key="2">
    <source>
        <dbReference type="ARBA" id="ARBA00004496"/>
    </source>
</evidence>
<dbReference type="EMBL" id="OBEH01000005">
    <property type="protein sequence ID" value="SNZ01387.1"/>
    <property type="molecule type" value="Genomic_DNA"/>
</dbReference>
<dbReference type="PROSITE" id="PS00433">
    <property type="entry name" value="PHOSPHOFRUCTOKINASE"/>
    <property type="match status" value="1"/>
</dbReference>
<evidence type="ECO:0000256" key="15">
    <source>
        <dbReference type="ARBA" id="ARBA00048070"/>
    </source>
</evidence>
<dbReference type="Gene3D" id="3.40.50.450">
    <property type="match status" value="1"/>
</dbReference>
<evidence type="ECO:0000256" key="4">
    <source>
        <dbReference type="ARBA" id="ARBA00012055"/>
    </source>
</evidence>
<dbReference type="OrthoDB" id="9802503at2"/>
<dbReference type="GO" id="GO:0005524">
    <property type="term" value="F:ATP binding"/>
    <property type="evidence" value="ECO:0007669"/>
    <property type="project" value="UniProtKB-KW"/>
</dbReference>
<keyword evidence="12" id="KW-0460">Magnesium</keyword>
<comment type="subcellular location">
    <subcellularLocation>
        <location evidence="2">Cytoplasm</location>
    </subcellularLocation>
</comment>
<dbReference type="PANTHER" id="PTHR13697">
    <property type="entry name" value="PHOSPHOFRUCTOKINASE"/>
    <property type="match status" value="1"/>
</dbReference>
<dbReference type="GO" id="GO:0016208">
    <property type="term" value="F:AMP binding"/>
    <property type="evidence" value="ECO:0007669"/>
    <property type="project" value="TreeGrafter"/>
</dbReference>
<reference evidence="18" key="1">
    <citation type="submission" date="2017-09" db="EMBL/GenBank/DDBJ databases">
        <authorList>
            <person name="Varghese N."/>
            <person name="Submissions S."/>
        </authorList>
    </citation>
    <scope>NUCLEOTIDE SEQUENCE [LARGE SCALE GENOMIC DNA]</scope>
    <source>
        <strain evidence="18">DSM 25885</strain>
    </source>
</reference>
<dbReference type="PRINTS" id="PR00476">
    <property type="entry name" value="PHFRCTKINASE"/>
</dbReference>
<sequence length="324" mass="34929">MKNIEHIAVFTSGGDSPGMNAALHGVAKTAEINNIRLSGFRKGYEGLIDGDMVQLDSNELKKWVHRGGTLLKTARSKGFLTLEGRQQALANLQKNKVDALVAIGGDGTFKGLLAFSEICDLPFIGVPGTIDNDLAGTDFTLGFDSAVNTAIENIDKIRDTAESHNRIFLIEVMGRDCGYIAIHSGLGTGADAILIPESAQDFLQLLENAESYDREDAFIAIVSEGDELGAELAASKIKEINPDVDLRITKLGHVQRGGNPSAFDRMLGIRLGVTAVEALLLGRRNAMAGILNNELCLTPFDQVVKEHQVNDELQNLLKIFGSKN</sequence>
<evidence type="ECO:0000256" key="5">
    <source>
        <dbReference type="ARBA" id="ARBA00022490"/>
    </source>
</evidence>
<dbReference type="GO" id="GO:0042802">
    <property type="term" value="F:identical protein binding"/>
    <property type="evidence" value="ECO:0007669"/>
    <property type="project" value="TreeGrafter"/>
</dbReference>
<evidence type="ECO:0000256" key="7">
    <source>
        <dbReference type="ARBA" id="ARBA00022679"/>
    </source>
</evidence>
<keyword evidence="18" id="KW-1185">Reference proteome</keyword>
<evidence type="ECO:0000256" key="1">
    <source>
        <dbReference type="ARBA" id="ARBA00001946"/>
    </source>
</evidence>
<proteinExistence type="inferred from homology"/>
<keyword evidence="8" id="KW-0479">Metal-binding</keyword>
<dbReference type="Proteomes" id="UP000219048">
    <property type="component" value="Unassembled WGS sequence"/>
</dbReference>
<evidence type="ECO:0000256" key="14">
    <source>
        <dbReference type="ARBA" id="ARBA00038478"/>
    </source>
</evidence>
<dbReference type="GO" id="GO:0048029">
    <property type="term" value="F:monosaccharide binding"/>
    <property type="evidence" value="ECO:0007669"/>
    <property type="project" value="TreeGrafter"/>
</dbReference>
<evidence type="ECO:0000259" key="16">
    <source>
        <dbReference type="Pfam" id="PF00365"/>
    </source>
</evidence>
<dbReference type="AlphaFoldDB" id="A0A285MXV9"/>
<keyword evidence="5" id="KW-0963">Cytoplasm</keyword>
<dbReference type="NCBIfam" id="NF002872">
    <property type="entry name" value="PRK03202.1"/>
    <property type="match status" value="1"/>
</dbReference>
<name>A0A285MXV9_9FLAO</name>
<dbReference type="GO" id="GO:0003872">
    <property type="term" value="F:6-phosphofructokinase activity"/>
    <property type="evidence" value="ECO:0007669"/>
    <property type="project" value="UniProtKB-EC"/>
</dbReference>
<dbReference type="PANTHER" id="PTHR13697:SF4">
    <property type="entry name" value="ATP-DEPENDENT 6-PHOSPHOFRUCTOKINASE"/>
    <property type="match status" value="1"/>
</dbReference>
<dbReference type="InterPro" id="IPR000023">
    <property type="entry name" value="Phosphofructokinase_dom"/>
</dbReference>
<dbReference type="RefSeq" id="WP_097046834.1">
    <property type="nucleotide sequence ID" value="NZ_OBEH01000005.1"/>
</dbReference>
<evidence type="ECO:0000256" key="12">
    <source>
        <dbReference type="ARBA" id="ARBA00022842"/>
    </source>
</evidence>
<dbReference type="InterPro" id="IPR035966">
    <property type="entry name" value="PKF_sf"/>
</dbReference>
<comment type="similarity">
    <text evidence="14">Belongs to the phosphofructokinase type A (PFKA) family.</text>
</comment>
<comment type="cofactor">
    <cofactor evidence="1">
        <name>Mg(2+)</name>
        <dbReference type="ChEBI" id="CHEBI:18420"/>
    </cofactor>
</comment>
<keyword evidence="11" id="KW-0067">ATP-binding</keyword>
<keyword evidence="13" id="KW-0324">Glycolysis</keyword>
<dbReference type="UniPathway" id="UPA00109">
    <property type="reaction ID" value="UER00182"/>
</dbReference>
<evidence type="ECO:0000313" key="18">
    <source>
        <dbReference type="Proteomes" id="UP000219048"/>
    </source>
</evidence>
<dbReference type="Pfam" id="PF00365">
    <property type="entry name" value="PFK"/>
    <property type="match status" value="1"/>
</dbReference>
<dbReference type="InterPro" id="IPR012003">
    <property type="entry name" value="ATP_PFK_prok-type"/>
</dbReference>
<gene>
    <name evidence="17" type="ORF">SAMN06265377_3225</name>
</gene>
<evidence type="ECO:0000256" key="9">
    <source>
        <dbReference type="ARBA" id="ARBA00022741"/>
    </source>
</evidence>
<keyword evidence="9" id="KW-0547">Nucleotide-binding</keyword>
<dbReference type="InterPro" id="IPR022953">
    <property type="entry name" value="ATP_PFK"/>
</dbReference>
<dbReference type="Gene3D" id="3.40.50.460">
    <property type="entry name" value="Phosphofructokinase domain"/>
    <property type="match status" value="1"/>
</dbReference>
<evidence type="ECO:0000256" key="6">
    <source>
        <dbReference type="ARBA" id="ARBA00022533"/>
    </source>
</evidence>
<protein>
    <recommendedName>
        <fullName evidence="4">6-phosphofructokinase</fullName>
        <ecNumber evidence="4">2.7.1.11</ecNumber>
    </recommendedName>
</protein>
<evidence type="ECO:0000256" key="8">
    <source>
        <dbReference type="ARBA" id="ARBA00022723"/>
    </source>
</evidence>
<dbReference type="InterPro" id="IPR015912">
    <property type="entry name" value="Phosphofructokinase_CS"/>
</dbReference>
<evidence type="ECO:0000256" key="3">
    <source>
        <dbReference type="ARBA" id="ARBA00004679"/>
    </source>
</evidence>
<dbReference type="GO" id="GO:0030388">
    <property type="term" value="P:fructose 1,6-bisphosphate metabolic process"/>
    <property type="evidence" value="ECO:0007669"/>
    <property type="project" value="TreeGrafter"/>
</dbReference>
<dbReference type="PIRSF" id="PIRSF000532">
    <property type="entry name" value="ATP_PFK_prok"/>
    <property type="match status" value="1"/>
</dbReference>
<dbReference type="SUPFAM" id="SSF53784">
    <property type="entry name" value="Phosphofructokinase"/>
    <property type="match status" value="1"/>
</dbReference>
<dbReference type="GO" id="GO:0006002">
    <property type="term" value="P:fructose 6-phosphate metabolic process"/>
    <property type="evidence" value="ECO:0007669"/>
    <property type="project" value="InterPro"/>
</dbReference>
<evidence type="ECO:0000256" key="10">
    <source>
        <dbReference type="ARBA" id="ARBA00022777"/>
    </source>
</evidence>
<keyword evidence="6" id="KW-0021">Allosteric enzyme</keyword>
<dbReference type="FunFam" id="3.40.50.460:FF:000002">
    <property type="entry name" value="ATP-dependent 6-phosphofructokinase"/>
    <property type="match status" value="1"/>
</dbReference>
<organism evidence="17 18">
    <name type="scientific">Flagellimonas pacifica</name>
    <dbReference type="NCBI Taxonomy" id="1247520"/>
    <lineage>
        <taxon>Bacteria</taxon>
        <taxon>Pseudomonadati</taxon>
        <taxon>Bacteroidota</taxon>
        <taxon>Flavobacteriia</taxon>
        <taxon>Flavobacteriales</taxon>
        <taxon>Flavobacteriaceae</taxon>
        <taxon>Flagellimonas</taxon>
    </lineage>
</organism>
<dbReference type="GO" id="GO:0046872">
    <property type="term" value="F:metal ion binding"/>
    <property type="evidence" value="ECO:0007669"/>
    <property type="project" value="UniProtKB-KW"/>
</dbReference>
<comment type="pathway">
    <text evidence="3">Carbohydrate degradation; glycolysis; D-glyceraldehyde 3-phosphate and glycerone phosphate from D-glucose: step 3/4.</text>
</comment>
<dbReference type="GO" id="GO:0005945">
    <property type="term" value="C:6-phosphofructokinase complex"/>
    <property type="evidence" value="ECO:0007669"/>
    <property type="project" value="TreeGrafter"/>
</dbReference>
<evidence type="ECO:0000256" key="11">
    <source>
        <dbReference type="ARBA" id="ARBA00022840"/>
    </source>
</evidence>
<comment type="catalytic activity">
    <reaction evidence="15">
        <text>beta-D-fructose 6-phosphate + ATP = beta-D-fructose 1,6-bisphosphate + ADP + H(+)</text>
        <dbReference type="Rhea" id="RHEA:16109"/>
        <dbReference type="ChEBI" id="CHEBI:15378"/>
        <dbReference type="ChEBI" id="CHEBI:30616"/>
        <dbReference type="ChEBI" id="CHEBI:32966"/>
        <dbReference type="ChEBI" id="CHEBI:57634"/>
        <dbReference type="ChEBI" id="CHEBI:456216"/>
        <dbReference type="EC" id="2.7.1.11"/>
    </reaction>
</comment>
<feature type="domain" description="Phosphofructokinase" evidence="16">
    <location>
        <begin position="7"/>
        <end position="279"/>
    </location>
</feature>
<dbReference type="GO" id="GO:0070095">
    <property type="term" value="F:fructose-6-phosphate binding"/>
    <property type="evidence" value="ECO:0007669"/>
    <property type="project" value="TreeGrafter"/>
</dbReference>
<evidence type="ECO:0000313" key="17">
    <source>
        <dbReference type="EMBL" id="SNZ01387.1"/>
    </source>
</evidence>
<dbReference type="GO" id="GO:0061621">
    <property type="term" value="P:canonical glycolysis"/>
    <property type="evidence" value="ECO:0007669"/>
    <property type="project" value="TreeGrafter"/>
</dbReference>
<keyword evidence="10 17" id="KW-0418">Kinase</keyword>
<dbReference type="EC" id="2.7.1.11" evidence="4"/>
<keyword evidence="7" id="KW-0808">Transferase</keyword>
<accession>A0A285MXV9</accession>